<organism evidence="3 4">
    <name type="scientific">Zophobas morio</name>
    <dbReference type="NCBI Taxonomy" id="2755281"/>
    <lineage>
        <taxon>Eukaryota</taxon>
        <taxon>Metazoa</taxon>
        <taxon>Ecdysozoa</taxon>
        <taxon>Arthropoda</taxon>
        <taxon>Hexapoda</taxon>
        <taxon>Insecta</taxon>
        <taxon>Pterygota</taxon>
        <taxon>Neoptera</taxon>
        <taxon>Endopterygota</taxon>
        <taxon>Coleoptera</taxon>
        <taxon>Polyphaga</taxon>
        <taxon>Cucujiformia</taxon>
        <taxon>Tenebrionidae</taxon>
        <taxon>Zophobas</taxon>
    </lineage>
</organism>
<dbReference type="GO" id="GO:0051424">
    <property type="term" value="F:corticotropin-releasing hormone binding"/>
    <property type="evidence" value="ECO:0007669"/>
    <property type="project" value="InterPro"/>
</dbReference>
<comment type="caution">
    <text evidence="3">The sequence shown here is derived from an EMBL/GenBank/DDBJ whole genome shotgun (WGS) entry which is preliminary data.</text>
</comment>
<dbReference type="GO" id="GO:0005615">
    <property type="term" value="C:extracellular space"/>
    <property type="evidence" value="ECO:0007669"/>
    <property type="project" value="TreeGrafter"/>
</dbReference>
<keyword evidence="1" id="KW-1133">Transmembrane helix</keyword>
<dbReference type="GO" id="GO:0051460">
    <property type="term" value="P:negative regulation of corticotropin secretion"/>
    <property type="evidence" value="ECO:0007669"/>
    <property type="project" value="TreeGrafter"/>
</dbReference>
<dbReference type="InterPro" id="IPR056178">
    <property type="entry name" value="CRF-BP_C"/>
</dbReference>
<protein>
    <recommendedName>
        <fullName evidence="2">Corticotropin-releasing factor binding protein C-terminal domain-containing protein</fullName>
    </recommendedName>
</protein>
<proteinExistence type="predicted"/>
<keyword evidence="4" id="KW-1185">Reference proteome</keyword>
<evidence type="ECO:0000313" key="3">
    <source>
        <dbReference type="EMBL" id="KAJ3664859.1"/>
    </source>
</evidence>
<dbReference type="Pfam" id="PF23541">
    <property type="entry name" value="CRF-BP_C"/>
    <property type="match status" value="1"/>
</dbReference>
<dbReference type="PANTHER" id="PTHR10278">
    <property type="entry name" value="CORTICOTROPIN-RELEASING FACTOR-BINDING PROTEIN"/>
    <property type="match status" value="1"/>
</dbReference>
<gene>
    <name evidence="3" type="ORF">Zmor_000399</name>
</gene>
<evidence type="ECO:0000256" key="1">
    <source>
        <dbReference type="SAM" id="Phobius"/>
    </source>
</evidence>
<dbReference type="AlphaFoldDB" id="A0AA38J5X9"/>
<reference evidence="3" key="1">
    <citation type="journal article" date="2023" name="G3 (Bethesda)">
        <title>Whole genome assemblies of Zophobas morio and Tenebrio molitor.</title>
        <authorList>
            <person name="Kaur S."/>
            <person name="Stinson S.A."/>
            <person name="diCenzo G.C."/>
        </authorList>
    </citation>
    <scope>NUCLEOTIDE SEQUENCE</scope>
    <source>
        <strain evidence="3">QUZm001</strain>
    </source>
</reference>
<dbReference type="GO" id="GO:0009755">
    <property type="term" value="P:hormone-mediated signaling pathway"/>
    <property type="evidence" value="ECO:0007669"/>
    <property type="project" value="TreeGrafter"/>
</dbReference>
<name>A0AA38J5X9_9CUCU</name>
<keyword evidence="1" id="KW-0472">Membrane</keyword>
<sequence>MVYSVEQNTFIVMSYYRNGTFVDGAWLYSVAACKQEYLANYPDLEIQETSLEAHIRDVINRFVRTGNVNKGKSSGRPAVSEEVVDDLRERLEQNPQTSLTRLSQQSGVPVTTCHKPAGVGYLRIMIQIFTTFPFAVQIYIFLFLACNVLFQSTEDIYTLRNYGKRSNCSVSTLFPAAVRVASLNIGVVPSLGRGIELETGTIHKVRSQCQKRGLDDFLQVGGSRGLDNANLLLADSVCGLDSKPEKHVEIIACETTTIRLVSSGAFDNSATVAIRQLTPEDINGYMSVICPSEELVE</sequence>
<keyword evidence="1" id="KW-0812">Transmembrane</keyword>
<evidence type="ECO:0000313" key="4">
    <source>
        <dbReference type="Proteomes" id="UP001168821"/>
    </source>
</evidence>
<feature type="transmembrane region" description="Helical" evidence="1">
    <location>
        <begin position="124"/>
        <end position="150"/>
    </location>
</feature>
<accession>A0AA38J5X9</accession>
<feature type="domain" description="Corticotropin-releasing factor binding protein C-terminal" evidence="2">
    <location>
        <begin position="148"/>
        <end position="282"/>
    </location>
</feature>
<evidence type="ECO:0000259" key="2">
    <source>
        <dbReference type="Pfam" id="PF23541"/>
    </source>
</evidence>
<dbReference type="PANTHER" id="PTHR10278:SF0">
    <property type="entry name" value="CORTICOTROPIN-RELEASING FACTOR-BINDING PROTEIN"/>
    <property type="match status" value="1"/>
</dbReference>
<dbReference type="EMBL" id="JALNTZ010000001">
    <property type="protein sequence ID" value="KAJ3664859.1"/>
    <property type="molecule type" value="Genomic_DNA"/>
</dbReference>
<dbReference type="InterPro" id="IPR008435">
    <property type="entry name" value="CRF-bd"/>
</dbReference>
<dbReference type="Proteomes" id="UP001168821">
    <property type="component" value="Unassembled WGS sequence"/>
</dbReference>